<dbReference type="InterPro" id="IPR007420">
    <property type="entry name" value="DUF465"/>
</dbReference>
<sequence>MSISDHALDKDFPEYKDLIRELRGSDVQFKELSDHYDKLDKSIRGLEYREVPTDDTHFMEMKKERAHLKDTLYTKLSNHPI</sequence>
<proteinExistence type="predicted"/>
<reference evidence="1 2" key="1">
    <citation type="journal article" date="2013" name="Genome Announc.">
        <title>Genome Sequence of the Polycyclic Aromatic Hydrocarbon-Degrading Bacterium Strain Marinobacter nanhaiticus D15-8WT.</title>
        <authorList>
            <person name="Cui Z."/>
            <person name="Gao W."/>
            <person name="Li Q."/>
            <person name="Xu G."/>
            <person name="Zheng L."/>
        </authorList>
    </citation>
    <scope>NUCLEOTIDE SEQUENCE [LARGE SCALE GENOMIC DNA]</scope>
    <source>
        <strain evidence="1 2">D15-8W</strain>
    </source>
</reference>
<accession>N6VUV1</accession>
<dbReference type="SUPFAM" id="SSF144292">
    <property type="entry name" value="occludin/ELL-like"/>
    <property type="match status" value="1"/>
</dbReference>
<dbReference type="HOGENOM" id="CLU_165482_0_0_6"/>
<dbReference type="RefSeq" id="WP_004582176.1">
    <property type="nucleotide sequence ID" value="NZ_AP028878.1"/>
</dbReference>
<dbReference type="Gene3D" id="6.10.280.50">
    <property type="match status" value="1"/>
</dbReference>
<dbReference type="Proteomes" id="UP000013165">
    <property type="component" value="Unassembled WGS sequence"/>
</dbReference>
<dbReference type="OrthoDB" id="1263265at2"/>
<dbReference type="EMBL" id="APLQ01000014">
    <property type="protein sequence ID" value="ENO13955.1"/>
    <property type="molecule type" value="Genomic_DNA"/>
</dbReference>
<dbReference type="eggNOG" id="COG2841">
    <property type="taxonomic scope" value="Bacteria"/>
</dbReference>
<organism evidence="1 2">
    <name type="scientific">Marinobacter nanhaiticus D15-8W</name>
    <dbReference type="NCBI Taxonomy" id="626887"/>
    <lineage>
        <taxon>Bacteria</taxon>
        <taxon>Pseudomonadati</taxon>
        <taxon>Pseudomonadota</taxon>
        <taxon>Gammaproteobacteria</taxon>
        <taxon>Pseudomonadales</taxon>
        <taxon>Marinobacteraceae</taxon>
        <taxon>Marinobacter</taxon>
    </lineage>
</organism>
<evidence type="ECO:0000313" key="1">
    <source>
        <dbReference type="EMBL" id="ENO13955.1"/>
    </source>
</evidence>
<gene>
    <name evidence="1" type="ORF">J057_21205</name>
</gene>
<dbReference type="Pfam" id="PF04325">
    <property type="entry name" value="DUF465"/>
    <property type="match status" value="1"/>
</dbReference>
<dbReference type="PATRIC" id="fig|626887.3.peg.4247"/>
<dbReference type="AlphaFoldDB" id="N6VUV1"/>
<protein>
    <submittedName>
        <fullName evidence="1">DUF465 domain-containing protein</fullName>
    </submittedName>
</protein>
<dbReference type="InterPro" id="IPR038444">
    <property type="entry name" value="DUF465_sf"/>
</dbReference>
<name>N6VUV1_9GAMM</name>
<dbReference type="STRING" id="626887.J057_21205"/>
<keyword evidence="2" id="KW-1185">Reference proteome</keyword>
<evidence type="ECO:0000313" key="2">
    <source>
        <dbReference type="Proteomes" id="UP000013165"/>
    </source>
</evidence>
<comment type="caution">
    <text evidence="1">The sequence shown here is derived from an EMBL/GenBank/DDBJ whole genome shotgun (WGS) entry which is preliminary data.</text>
</comment>